<evidence type="ECO:0000313" key="1">
    <source>
        <dbReference type="EMBL" id="KAF5888804.1"/>
    </source>
</evidence>
<evidence type="ECO:0000313" key="2">
    <source>
        <dbReference type="Proteomes" id="UP000727407"/>
    </source>
</evidence>
<gene>
    <name evidence="1" type="ORF">DAT39_021505</name>
</gene>
<organism evidence="1 2">
    <name type="scientific">Clarias magur</name>
    <name type="common">Asian catfish</name>
    <name type="synonym">Macropteronotus magur</name>
    <dbReference type="NCBI Taxonomy" id="1594786"/>
    <lineage>
        <taxon>Eukaryota</taxon>
        <taxon>Metazoa</taxon>
        <taxon>Chordata</taxon>
        <taxon>Craniata</taxon>
        <taxon>Vertebrata</taxon>
        <taxon>Euteleostomi</taxon>
        <taxon>Actinopterygii</taxon>
        <taxon>Neopterygii</taxon>
        <taxon>Teleostei</taxon>
        <taxon>Ostariophysi</taxon>
        <taxon>Siluriformes</taxon>
        <taxon>Clariidae</taxon>
        <taxon>Clarias</taxon>
    </lineage>
</organism>
<dbReference type="Proteomes" id="UP000727407">
    <property type="component" value="Unassembled WGS sequence"/>
</dbReference>
<dbReference type="AlphaFoldDB" id="A0A8J4U175"/>
<proteinExistence type="predicted"/>
<accession>A0A8J4U175</accession>
<reference evidence="1" key="1">
    <citation type="submission" date="2020-07" db="EMBL/GenBank/DDBJ databases">
        <title>Clarias magur genome sequencing, assembly and annotation.</title>
        <authorList>
            <person name="Kushwaha B."/>
            <person name="Kumar R."/>
            <person name="Das P."/>
            <person name="Joshi C.G."/>
            <person name="Kumar D."/>
            <person name="Nagpure N.S."/>
            <person name="Pandey M."/>
            <person name="Agarwal S."/>
            <person name="Srivastava S."/>
            <person name="Singh M."/>
            <person name="Sahoo L."/>
            <person name="Jayasankar P."/>
            <person name="Meher P.K."/>
            <person name="Koringa P.G."/>
            <person name="Iquebal M.A."/>
            <person name="Das S.P."/>
            <person name="Bit A."/>
            <person name="Patnaik S."/>
            <person name="Patel N."/>
            <person name="Shah T.M."/>
            <person name="Hinsu A."/>
            <person name="Jena J.K."/>
        </authorList>
    </citation>
    <scope>NUCLEOTIDE SEQUENCE</scope>
    <source>
        <strain evidence="1">CIFAMagur01</strain>
        <tissue evidence="1">Testis</tissue>
    </source>
</reference>
<sequence length="64" mass="7213">MMRLSPYLHVEVNTVHQIPPGEPRSRGMCVSSPSDTRLLDLPRHWCVSSPEILAPCRIGRRCSS</sequence>
<dbReference type="EMBL" id="QNUK01000919">
    <property type="protein sequence ID" value="KAF5888804.1"/>
    <property type="molecule type" value="Genomic_DNA"/>
</dbReference>
<name>A0A8J4U175_CLAMG</name>
<comment type="caution">
    <text evidence="1">The sequence shown here is derived from an EMBL/GenBank/DDBJ whole genome shotgun (WGS) entry which is preliminary data.</text>
</comment>
<protein>
    <submittedName>
        <fullName evidence="1">Uncharacterized protein</fullName>
    </submittedName>
</protein>
<keyword evidence="2" id="KW-1185">Reference proteome</keyword>